<keyword evidence="4" id="KW-1185">Reference proteome</keyword>
<dbReference type="Proteomes" id="UP000264294">
    <property type="component" value="Unassembled WGS sequence"/>
</dbReference>
<evidence type="ECO:0000313" key="4">
    <source>
        <dbReference type="Proteomes" id="UP000264294"/>
    </source>
</evidence>
<reference evidence="2 4" key="2">
    <citation type="submission" date="2018-08" db="EMBL/GenBank/DDBJ databases">
        <title>Bacillus clarus sp. nov. strain PS00077A.</title>
        <authorList>
            <person name="Mendez Acevedo M."/>
            <person name="Carroll L."/>
            <person name="Mukherjee M."/>
            <person name="Wiedmann M."/>
            <person name="Kovac J."/>
        </authorList>
    </citation>
    <scope>NUCLEOTIDE SEQUENCE [LARGE SCALE GENOMIC DNA]</scope>
    <source>
        <strain evidence="2 4">PS00077A</strain>
    </source>
</reference>
<dbReference type="EMBL" id="JMQC01000008">
    <property type="protein sequence ID" value="KFN03030.1"/>
    <property type="molecule type" value="Genomic_DNA"/>
</dbReference>
<dbReference type="RefSeq" id="WP_042983616.1">
    <property type="nucleotide sequence ID" value="NZ_JMQC01000008.1"/>
</dbReference>
<dbReference type="AlphaFoldDB" id="A0A090YYL8"/>
<sequence>MLLDVKAFAKATGLTVITSLGGDISFAIHFENVKNTISMFIKKMAYCLQRS</sequence>
<name>A0A090YYL8_9BACI</name>
<protein>
    <submittedName>
        <fullName evidence="2">Chorismate mutase</fullName>
    </submittedName>
</protein>
<gene>
    <name evidence="2" type="ORF">D0U04_07235</name>
    <name evidence="1" type="ORF">DJ93_4783</name>
</gene>
<evidence type="ECO:0000313" key="1">
    <source>
        <dbReference type="EMBL" id="KFN03030.1"/>
    </source>
</evidence>
<evidence type="ECO:0000313" key="3">
    <source>
        <dbReference type="Proteomes" id="UP000029389"/>
    </source>
</evidence>
<reference evidence="1 3" key="1">
    <citation type="submission" date="2014-04" db="EMBL/GenBank/DDBJ databases">
        <authorList>
            <person name="Bishop-Lilly K.A."/>
            <person name="Broomall S.M."/>
            <person name="Chain P.S."/>
            <person name="Chertkov O."/>
            <person name="Coyne S.R."/>
            <person name="Daligault H.E."/>
            <person name="Davenport K.W."/>
            <person name="Erkkila T."/>
            <person name="Frey K.G."/>
            <person name="Gibbons H.S."/>
            <person name="Gu W."/>
            <person name="Jaissle J."/>
            <person name="Johnson S.L."/>
            <person name="Koroleva G.I."/>
            <person name="Ladner J.T."/>
            <person name="Lo C.-C."/>
            <person name="Minogue T.D."/>
            <person name="Munk C."/>
            <person name="Palacios G.F."/>
            <person name="Redden C.L."/>
            <person name="Rosenzweig C.N."/>
            <person name="Scholz M.B."/>
            <person name="Teshima H."/>
            <person name="Xu Y."/>
        </authorList>
    </citation>
    <scope>NUCLEOTIDE SEQUENCE [LARGE SCALE GENOMIC DNA]</scope>
    <source>
        <strain evidence="1 3">BHP</strain>
    </source>
</reference>
<dbReference type="PATRIC" id="fig|1405.8.peg.4925"/>
<organism evidence="1 3">
    <name type="scientific">Bacillus clarus</name>
    <dbReference type="NCBI Taxonomy" id="2338372"/>
    <lineage>
        <taxon>Bacteria</taxon>
        <taxon>Bacillati</taxon>
        <taxon>Bacillota</taxon>
        <taxon>Bacilli</taxon>
        <taxon>Bacillales</taxon>
        <taxon>Bacillaceae</taxon>
        <taxon>Bacillus</taxon>
        <taxon>Bacillus cereus group</taxon>
    </lineage>
</organism>
<dbReference type="EMBL" id="QVOD01000006">
    <property type="protein sequence ID" value="RFT67564.1"/>
    <property type="molecule type" value="Genomic_DNA"/>
</dbReference>
<comment type="caution">
    <text evidence="1">The sequence shown here is derived from an EMBL/GenBank/DDBJ whole genome shotgun (WGS) entry which is preliminary data.</text>
</comment>
<accession>A0A090YYL8</accession>
<dbReference type="Proteomes" id="UP000029389">
    <property type="component" value="Unassembled WGS sequence"/>
</dbReference>
<evidence type="ECO:0000313" key="2">
    <source>
        <dbReference type="EMBL" id="RFT67564.1"/>
    </source>
</evidence>
<proteinExistence type="predicted"/>